<dbReference type="EMBL" id="CM018048">
    <property type="protein sequence ID" value="KAA8521330.1"/>
    <property type="molecule type" value="Genomic_DNA"/>
</dbReference>
<feature type="compositionally biased region" description="Acidic residues" evidence="1">
    <location>
        <begin position="235"/>
        <end position="248"/>
    </location>
</feature>
<evidence type="ECO:0000256" key="1">
    <source>
        <dbReference type="SAM" id="MobiDB-lite"/>
    </source>
</evidence>
<feature type="compositionally biased region" description="Basic and acidic residues" evidence="1">
    <location>
        <begin position="36"/>
        <end position="47"/>
    </location>
</feature>
<protein>
    <submittedName>
        <fullName evidence="2">Uncharacterized protein</fullName>
    </submittedName>
</protein>
<dbReference type="Proteomes" id="UP000325577">
    <property type="component" value="Linkage Group LG5"/>
</dbReference>
<feature type="region of interest" description="Disordered" evidence="1">
    <location>
        <begin position="231"/>
        <end position="255"/>
    </location>
</feature>
<feature type="region of interest" description="Disordered" evidence="1">
    <location>
        <begin position="36"/>
        <end position="57"/>
    </location>
</feature>
<organism evidence="2 3">
    <name type="scientific">Nyssa sinensis</name>
    <dbReference type="NCBI Taxonomy" id="561372"/>
    <lineage>
        <taxon>Eukaryota</taxon>
        <taxon>Viridiplantae</taxon>
        <taxon>Streptophyta</taxon>
        <taxon>Embryophyta</taxon>
        <taxon>Tracheophyta</taxon>
        <taxon>Spermatophyta</taxon>
        <taxon>Magnoliopsida</taxon>
        <taxon>eudicotyledons</taxon>
        <taxon>Gunneridae</taxon>
        <taxon>Pentapetalae</taxon>
        <taxon>asterids</taxon>
        <taxon>Cornales</taxon>
        <taxon>Nyssaceae</taxon>
        <taxon>Nyssa</taxon>
    </lineage>
</organism>
<name>A0A5J4ZSC5_9ASTE</name>
<proteinExistence type="predicted"/>
<accession>A0A5J4ZSC5</accession>
<gene>
    <name evidence="2" type="ORF">F0562_012003</name>
</gene>
<keyword evidence="3" id="KW-1185">Reference proteome</keyword>
<dbReference type="AlphaFoldDB" id="A0A5J4ZSC5"/>
<sequence length="255" mass="28544">MNGSAGLRPTGWIRWSTAVRACQWWCVAEWRESSRPRKGKKDWDSRRQTRGNGRSHGRWSRIQIFDGAAMGESRCFGKLAENGGSGTNGAAGLNLPLYQSATARTCHHVIQGREFWPKRPIDEPLVREFYTNLEIVHNQITVKAFVCGIAFDLMLTLIVETLGIPWEDQPSFPYPPSVAPREEVLARALHHDRSEVFKVIGAEYPSTHIQAIHEHQDQFAASLSTMATDLHSLIPDDDDGEDSDDGDFTPDTSAT</sequence>
<evidence type="ECO:0000313" key="3">
    <source>
        <dbReference type="Proteomes" id="UP000325577"/>
    </source>
</evidence>
<evidence type="ECO:0000313" key="2">
    <source>
        <dbReference type="EMBL" id="KAA8521330.1"/>
    </source>
</evidence>
<reference evidence="2 3" key="1">
    <citation type="submission" date="2019-09" db="EMBL/GenBank/DDBJ databases">
        <title>A chromosome-level genome assembly of the Chinese tupelo Nyssa sinensis.</title>
        <authorList>
            <person name="Yang X."/>
            <person name="Kang M."/>
            <person name="Yang Y."/>
            <person name="Xiong H."/>
            <person name="Wang M."/>
            <person name="Zhang Z."/>
            <person name="Wang Z."/>
            <person name="Wu H."/>
            <person name="Ma T."/>
            <person name="Liu J."/>
            <person name="Xi Z."/>
        </authorList>
    </citation>
    <scope>NUCLEOTIDE SEQUENCE [LARGE SCALE GENOMIC DNA]</scope>
    <source>
        <strain evidence="2">J267</strain>
        <tissue evidence="2">Leaf</tissue>
    </source>
</reference>